<comment type="pathway">
    <text evidence="1 10">Protein modification; protein glycosylation.</text>
</comment>
<dbReference type="CDD" id="cd03805">
    <property type="entry name" value="GT4_ALG2-like"/>
    <property type="match status" value="1"/>
</dbReference>
<dbReference type="GO" id="GO:0004378">
    <property type="term" value="F:GDP-Man:Man(1)GlcNAc(2)-PP-Dol alpha-1,3-mannosyltransferase activity"/>
    <property type="evidence" value="ECO:0007669"/>
    <property type="project" value="UniProtKB-UniRule"/>
</dbReference>
<evidence type="ECO:0000256" key="1">
    <source>
        <dbReference type="ARBA" id="ARBA00004922"/>
    </source>
</evidence>
<dbReference type="InterPro" id="IPR027054">
    <property type="entry name" value="ALG2"/>
</dbReference>
<comment type="catalytic activity">
    <reaction evidence="9 10">
        <text>an alpha-D-Man-(1-&gt;3)-beta-D-Man-(1-&gt;4)-beta-D-GlcNAc-(1-&gt;4)-alpha-D-GlcNAc-diphospho-di-trans,poly-cis-dolichol + GDP-alpha-D-mannose = an alpha-D-Man-(1-&gt;3)-[alpha-D-Man-(1-&gt;6)]-beta-D-Man-(1-&gt;4)-beta-D-GlcNAc-(1-&gt;4)-alpha-D-GlcNAc-diphospho-di-trans,poly-cis-dolichol + GDP + H(+)</text>
        <dbReference type="Rhea" id="RHEA:29519"/>
        <dbReference type="Rhea" id="RHEA-COMP:19513"/>
        <dbReference type="Rhea" id="RHEA-COMP:19515"/>
        <dbReference type="ChEBI" id="CHEBI:15378"/>
        <dbReference type="ChEBI" id="CHEBI:57527"/>
        <dbReference type="ChEBI" id="CHEBI:58189"/>
        <dbReference type="ChEBI" id="CHEBI:132510"/>
        <dbReference type="ChEBI" id="CHEBI:132511"/>
        <dbReference type="EC" id="2.4.1.257"/>
    </reaction>
    <physiologicalReaction direction="left-to-right" evidence="9 10">
        <dbReference type="Rhea" id="RHEA:29520"/>
    </physiologicalReaction>
</comment>
<keyword evidence="5" id="KW-0256">Endoplasmic reticulum</keyword>
<keyword evidence="14" id="KW-1185">Reference proteome</keyword>
<organism evidence="13 14">
    <name type="scientific">Opisthorchis felineus</name>
    <dbReference type="NCBI Taxonomy" id="147828"/>
    <lineage>
        <taxon>Eukaryota</taxon>
        <taxon>Metazoa</taxon>
        <taxon>Spiralia</taxon>
        <taxon>Lophotrochozoa</taxon>
        <taxon>Platyhelminthes</taxon>
        <taxon>Trematoda</taxon>
        <taxon>Digenea</taxon>
        <taxon>Opisthorchiida</taxon>
        <taxon>Opisthorchiata</taxon>
        <taxon>Opisthorchiidae</taxon>
        <taxon>Opisthorchis</taxon>
    </lineage>
</organism>
<protein>
    <recommendedName>
        <fullName evidence="10">Alpha-1,3/1,6-mannosyltransferase ALG2</fullName>
        <ecNumber evidence="10">2.4.1.132</ecNumber>
        <ecNumber evidence="10">2.4.1.257</ecNumber>
    </recommendedName>
    <alternativeName>
        <fullName evidence="10">GDP-Man:Man(1)GlcNAc(2)-PP-Dol alpha-1,3-mannosyltransferase</fullName>
    </alternativeName>
</protein>
<evidence type="ECO:0000259" key="11">
    <source>
        <dbReference type="Pfam" id="PF00534"/>
    </source>
</evidence>
<reference evidence="13 14" key="1">
    <citation type="journal article" date="2019" name="BMC Genomics">
        <title>New insights from Opisthorchis felineus genome: update on genomics of the epidemiologically important liver flukes.</title>
        <authorList>
            <person name="Ershov N.I."/>
            <person name="Mordvinov V.A."/>
            <person name="Prokhortchouk E.B."/>
            <person name="Pakharukova M.Y."/>
            <person name="Gunbin K.V."/>
            <person name="Ustyantsev K."/>
            <person name="Genaev M.A."/>
            <person name="Blinov A.G."/>
            <person name="Mazur A."/>
            <person name="Boulygina E."/>
            <person name="Tsygankova S."/>
            <person name="Khrameeva E."/>
            <person name="Chekanov N."/>
            <person name="Fan G."/>
            <person name="Xiao A."/>
            <person name="Zhang H."/>
            <person name="Xu X."/>
            <person name="Yang H."/>
            <person name="Solovyev V."/>
            <person name="Lee S.M."/>
            <person name="Liu X."/>
            <person name="Afonnikov D.A."/>
            <person name="Skryabin K.G."/>
        </authorList>
    </citation>
    <scope>NUCLEOTIDE SEQUENCE [LARGE SCALE GENOMIC DNA]</scope>
    <source>
        <strain evidence="13">AK-0245</strain>
        <tissue evidence="13">Whole organism</tissue>
    </source>
</reference>
<dbReference type="AlphaFoldDB" id="A0A4S2MDK2"/>
<keyword evidence="4" id="KW-0812">Transmembrane</keyword>
<evidence type="ECO:0000256" key="2">
    <source>
        <dbReference type="ARBA" id="ARBA00022676"/>
    </source>
</evidence>
<evidence type="ECO:0000256" key="9">
    <source>
        <dbReference type="ARBA" id="ARBA00045104"/>
    </source>
</evidence>
<dbReference type="SUPFAM" id="SSF53756">
    <property type="entry name" value="UDP-Glycosyltransferase/glycogen phosphorylase"/>
    <property type="match status" value="1"/>
</dbReference>
<sequence length="439" mass="49240">MAKRIVFLHPDLGIGGAERLVVDAAVAVLQSGYNVKIITNHHDPMHCFEETLKSELNVIVAGSWFPRSIFGRCIALCAYIRLLLASVYLVFTCNRQNDLVFVDQISAPLPLLWLTGFKTLFYCHFPDQLLTDRKTTLKRWYRFPLDYVEERTTGYANKILVNSHFTAGVVRQTFPSLAKSELEVLYPVANTDSLRLPSAVVDFSDPGAFSNCRQSCRNALPGHIIPKSARFVFVSINRYERKKNLSLALFALSHLFLHWDELVDPDKSGRAKPSDVHLVLAGGYDTRVAENVEYHKELTALADELKIGDHVTFVRSCPSEVKTLLISSSDAVLYTPDKEHFGIVPVEAMFLFRPVIALDSGGPRETVLDGSTGFLCRAEPEARLPGCFAVHLARFLNDPSLVPRMGKMAHLRVVEHFSCNAFRKQLCDIISQLSTPNFQ</sequence>
<dbReference type="STRING" id="147828.A0A4S2MDK2"/>
<comment type="catalytic activity">
    <reaction evidence="8 10">
        <text>a beta-D-Man-(1-&gt;4)-beta-D-GlcNAc-(1-&gt;4)-alpha-D-GlcNAc-diphospho-di-trans,poly-cis-dolichol + GDP-alpha-D-mannose = an alpha-D-Man-(1-&gt;3)-beta-D-Man-(1-&gt;4)-beta-D-GlcNAc-(1-&gt;4)-alpha-D-GlcNAc-diphospho-di-trans,poly-cis-dolichol + GDP + H(+)</text>
        <dbReference type="Rhea" id="RHEA:29515"/>
        <dbReference type="Rhea" id="RHEA-COMP:19511"/>
        <dbReference type="Rhea" id="RHEA-COMP:19513"/>
        <dbReference type="ChEBI" id="CHEBI:15378"/>
        <dbReference type="ChEBI" id="CHEBI:57527"/>
        <dbReference type="ChEBI" id="CHEBI:58189"/>
        <dbReference type="ChEBI" id="CHEBI:58472"/>
        <dbReference type="ChEBI" id="CHEBI:132510"/>
        <dbReference type="EC" id="2.4.1.132"/>
    </reaction>
    <physiologicalReaction direction="left-to-right" evidence="8 10">
        <dbReference type="Rhea" id="RHEA:29516"/>
    </physiologicalReaction>
</comment>
<proteinExistence type="inferred from homology"/>
<keyword evidence="7" id="KW-0472">Membrane</keyword>
<evidence type="ECO:0000256" key="10">
    <source>
        <dbReference type="RuleBase" id="RU367136"/>
    </source>
</evidence>
<accession>A0A4S2MDK2</accession>
<evidence type="ECO:0000313" key="14">
    <source>
        <dbReference type="Proteomes" id="UP000308267"/>
    </source>
</evidence>
<dbReference type="Pfam" id="PF13439">
    <property type="entry name" value="Glyco_transf_4"/>
    <property type="match status" value="1"/>
</dbReference>
<dbReference type="PANTHER" id="PTHR45918:SF1">
    <property type="entry name" value="ALPHA-1,3_1,6-MANNOSYLTRANSFERASE ALG2"/>
    <property type="match status" value="1"/>
</dbReference>
<feature type="domain" description="Glycosyltransferase subfamily 4-like N-terminal" evidence="12">
    <location>
        <begin position="14"/>
        <end position="192"/>
    </location>
</feature>
<dbReference type="GO" id="GO:0102704">
    <property type="term" value="F:GDP-Man:Man(2)GlcNAc(2)-PP-Dol alpha-1,6-mannosyltransferase activity"/>
    <property type="evidence" value="ECO:0007669"/>
    <property type="project" value="UniProtKB-UniRule"/>
</dbReference>
<dbReference type="EC" id="2.4.1.132" evidence="10"/>
<evidence type="ECO:0000256" key="3">
    <source>
        <dbReference type="ARBA" id="ARBA00022679"/>
    </source>
</evidence>
<dbReference type="Pfam" id="PF00534">
    <property type="entry name" value="Glycos_transf_1"/>
    <property type="match status" value="1"/>
</dbReference>
<name>A0A4S2MDK2_OPIFE</name>
<keyword evidence="2 10" id="KW-0328">Glycosyltransferase</keyword>
<dbReference type="UniPathway" id="UPA00378"/>
<evidence type="ECO:0000313" key="13">
    <source>
        <dbReference type="EMBL" id="TGZ74756.1"/>
    </source>
</evidence>
<evidence type="ECO:0000256" key="5">
    <source>
        <dbReference type="ARBA" id="ARBA00022824"/>
    </source>
</evidence>
<dbReference type="EC" id="2.4.1.257" evidence="10"/>
<dbReference type="PANTHER" id="PTHR45918">
    <property type="entry name" value="ALPHA-1,3/1,6-MANNOSYLTRANSFERASE ALG2"/>
    <property type="match status" value="1"/>
</dbReference>
<evidence type="ECO:0000259" key="12">
    <source>
        <dbReference type="Pfam" id="PF13439"/>
    </source>
</evidence>
<feature type="domain" description="Glycosyl transferase family 1" evidence="11">
    <location>
        <begin position="229"/>
        <end position="409"/>
    </location>
</feature>
<evidence type="ECO:0000256" key="6">
    <source>
        <dbReference type="ARBA" id="ARBA00022989"/>
    </source>
</evidence>
<dbReference type="OrthoDB" id="448893at2759"/>
<dbReference type="Gene3D" id="3.40.50.2000">
    <property type="entry name" value="Glycogen Phosphorylase B"/>
    <property type="match status" value="2"/>
</dbReference>
<comment type="subcellular location">
    <subcellularLocation>
        <location evidence="10">Endoplasmic reticulum membrane</location>
        <topology evidence="10">Single-pass membrane protein</topology>
    </subcellularLocation>
</comment>
<dbReference type="InterPro" id="IPR001296">
    <property type="entry name" value="Glyco_trans_1"/>
</dbReference>
<evidence type="ECO:0000256" key="4">
    <source>
        <dbReference type="ARBA" id="ARBA00022692"/>
    </source>
</evidence>
<comment type="similarity">
    <text evidence="10">Belongs to the glycosyltransferase group 1 family.</text>
</comment>
<evidence type="ECO:0000256" key="7">
    <source>
        <dbReference type="ARBA" id="ARBA00023136"/>
    </source>
</evidence>
<dbReference type="EMBL" id="SJOL01001515">
    <property type="protein sequence ID" value="TGZ74756.1"/>
    <property type="molecule type" value="Genomic_DNA"/>
</dbReference>
<dbReference type="Proteomes" id="UP000308267">
    <property type="component" value="Unassembled WGS sequence"/>
</dbReference>
<dbReference type="GO" id="GO:0005789">
    <property type="term" value="C:endoplasmic reticulum membrane"/>
    <property type="evidence" value="ECO:0007669"/>
    <property type="project" value="UniProtKB-SubCell"/>
</dbReference>
<keyword evidence="6" id="KW-1133">Transmembrane helix</keyword>
<evidence type="ECO:0000256" key="8">
    <source>
        <dbReference type="ARBA" id="ARBA00045103"/>
    </source>
</evidence>
<gene>
    <name evidence="13" type="ORF">CRM22_000769</name>
</gene>
<comment type="function">
    <text evidence="10">Mannosylates Man(2)GlcNAc(2)-dolichol diphosphate and Man(1)GlcNAc(2)-dolichol diphosphate to form Man(3)GlcNAc(2)-dolichol diphosphate.</text>
</comment>
<comment type="caution">
    <text evidence="13">The sequence shown here is derived from an EMBL/GenBank/DDBJ whole genome shotgun (WGS) entry which is preliminary data.</text>
</comment>
<keyword evidence="3 10" id="KW-0808">Transferase</keyword>
<dbReference type="InterPro" id="IPR028098">
    <property type="entry name" value="Glyco_trans_4-like_N"/>
</dbReference>